<name>A0A0N4VBG6_ENTVE</name>
<dbReference type="AlphaFoldDB" id="A0A0N4VBG6"/>
<dbReference type="Gene3D" id="3.30.900.20">
    <property type="match status" value="1"/>
</dbReference>
<dbReference type="GO" id="GO:0007096">
    <property type="term" value="P:regulation of exit from mitosis"/>
    <property type="evidence" value="ECO:0007669"/>
    <property type="project" value="InterPro"/>
</dbReference>
<dbReference type="STRING" id="51028.A0A0N4VBG6"/>
<sequence>MLTSTHCCIIDIGRCACIHGRFQAADSMLQCILYQRAVVPALVGQILACPETPQERRFAQNYSKVREALKEVFRSHNRDSIRQVVILFGNSCLLPREIYSIQVDLCGIQGPDVCHPDCSELTEKELRRVSATLLFDIFGTNFDMSAAQATQVYVFVQASSSLRFPENLMEEE</sequence>
<dbReference type="InterPro" id="IPR053729">
    <property type="entry name" value="MAD2L1BP_domain_sf"/>
</dbReference>
<dbReference type="PANTHER" id="PTHR15681:SF1">
    <property type="entry name" value="MAD2L1-BINDING PROTEIN"/>
    <property type="match status" value="1"/>
</dbReference>
<proteinExistence type="predicted"/>
<evidence type="ECO:0000313" key="2">
    <source>
        <dbReference type="Proteomes" id="UP000274131"/>
    </source>
</evidence>
<dbReference type="Proteomes" id="UP000274131">
    <property type="component" value="Unassembled WGS sequence"/>
</dbReference>
<dbReference type="OrthoDB" id="1914839at2759"/>
<gene>
    <name evidence="1" type="ORF">EVEC_LOCUS7358</name>
</gene>
<dbReference type="WBParaSite" id="EVEC_0000787401-mRNA-1">
    <property type="protein sequence ID" value="EVEC_0000787401-mRNA-1"/>
    <property type="gene ID" value="EVEC_0000787401"/>
</dbReference>
<reference evidence="1 2" key="2">
    <citation type="submission" date="2018-10" db="EMBL/GenBank/DDBJ databases">
        <authorList>
            <consortium name="Pathogen Informatics"/>
        </authorList>
    </citation>
    <scope>NUCLEOTIDE SEQUENCE [LARGE SCALE GENOMIC DNA]</scope>
</reference>
<reference evidence="3" key="1">
    <citation type="submission" date="2017-02" db="UniProtKB">
        <authorList>
            <consortium name="WormBaseParasite"/>
        </authorList>
    </citation>
    <scope>IDENTIFICATION</scope>
</reference>
<dbReference type="GO" id="GO:0005634">
    <property type="term" value="C:nucleus"/>
    <property type="evidence" value="ECO:0007669"/>
    <property type="project" value="InterPro"/>
</dbReference>
<evidence type="ECO:0000313" key="1">
    <source>
        <dbReference type="EMBL" id="VDD92607.1"/>
    </source>
</evidence>
<organism evidence="3">
    <name type="scientific">Enterobius vermicularis</name>
    <name type="common">Human pinworm</name>
    <dbReference type="NCBI Taxonomy" id="51028"/>
    <lineage>
        <taxon>Eukaryota</taxon>
        <taxon>Metazoa</taxon>
        <taxon>Ecdysozoa</taxon>
        <taxon>Nematoda</taxon>
        <taxon>Chromadorea</taxon>
        <taxon>Rhabditida</taxon>
        <taxon>Spirurina</taxon>
        <taxon>Oxyuridomorpha</taxon>
        <taxon>Oxyuroidea</taxon>
        <taxon>Oxyuridae</taxon>
        <taxon>Enterobius</taxon>
    </lineage>
</organism>
<dbReference type="EMBL" id="UXUI01008888">
    <property type="protein sequence ID" value="VDD92607.1"/>
    <property type="molecule type" value="Genomic_DNA"/>
</dbReference>
<dbReference type="InterPro" id="IPR009511">
    <property type="entry name" value="MAD1/Cdc20-bound-Mad2-bd"/>
</dbReference>
<evidence type="ECO:0000313" key="3">
    <source>
        <dbReference type="WBParaSite" id="EVEC_0000787401-mRNA-1"/>
    </source>
</evidence>
<keyword evidence="2" id="KW-1185">Reference proteome</keyword>
<dbReference type="PANTHER" id="PTHR15681">
    <property type="entry name" value="MAD2L1-BINDING PROTEIN"/>
    <property type="match status" value="1"/>
</dbReference>
<protein>
    <submittedName>
        <fullName evidence="3">Copine domain-containing protein</fullName>
    </submittedName>
</protein>
<accession>A0A0N4VBG6</accession>